<gene>
    <name evidence="1" type="ORF">MARPO_0039s0080</name>
</gene>
<protein>
    <submittedName>
        <fullName evidence="1">Uncharacterized protein</fullName>
    </submittedName>
</protein>
<dbReference type="AlphaFoldDB" id="A0A2R6X3B2"/>
<reference evidence="2" key="1">
    <citation type="journal article" date="2017" name="Cell">
        <title>Insights into land plant evolution garnered from the Marchantia polymorpha genome.</title>
        <authorList>
            <person name="Bowman J.L."/>
            <person name="Kohchi T."/>
            <person name="Yamato K.T."/>
            <person name="Jenkins J."/>
            <person name="Shu S."/>
            <person name="Ishizaki K."/>
            <person name="Yamaoka S."/>
            <person name="Nishihama R."/>
            <person name="Nakamura Y."/>
            <person name="Berger F."/>
            <person name="Adam C."/>
            <person name="Aki S.S."/>
            <person name="Althoff F."/>
            <person name="Araki T."/>
            <person name="Arteaga-Vazquez M.A."/>
            <person name="Balasubrmanian S."/>
            <person name="Barry K."/>
            <person name="Bauer D."/>
            <person name="Boehm C.R."/>
            <person name="Briginshaw L."/>
            <person name="Caballero-Perez J."/>
            <person name="Catarino B."/>
            <person name="Chen F."/>
            <person name="Chiyoda S."/>
            <person name="Chovatia M."/>
            <person name="Davies K.M."/>
            <person name="Delmans M."/>
            <person name="Demura T."/>
            <person name="Dierschke T."/>
            <person name="Dolan L."/>
            <person name="Dorantes-Acosta A.E."/>
            <person name="Eklund D.M."/>
            <person name="Florent S.N."/>
            <person name="Flores-Sandoval E."/>
            <person name="Fujiyama A."/>
            <person name="Fukuzawa H."/>
            <person name="Galik B."/>
            <person name="Grimanelli D."/>
            <person name="Grimwood J."/>
            <person name="Grossniklaus U."/>
            <person name="Hamada T."/>
            <person name="Haseloff J."/>
            <person name="Hetherington A.J."/>
            <person name="Higo A."/>
            <person name="Hirakawa Y."/>
            <person name="Hundley H.N."/>
            <person name="Ikeda Y."/>
            <person name="Inoue K."/>
            <person name="Inoue S.I."/>
            <person name="Ishida S."/>
            <person name="Jia Q."/>
            <person name="Kakita M."/>
            <person name="Kanazawa T."/>
            <person name="Kawai Y."/>
            <person name="Kawashima T."/>
            <person name="Kennedy M."/>
            <person name="Kinose K."/>
            <person name="Kinoshita T."/>
            <person name="Kohara Y."/>
            <person name="Koide E."/>
            <person name="Komatsu K."/>
            <person name="Kopischke S."/>
            <person name="Kubo M."/>
            <person name="Kyozuka J."/>
            <person name="Lagercrantz U."/>
            <person name="Lin S.S."/>
            <person name="Lindquist E."/>
            <person name="Lipzen A.M."/>
            <person name="Lu C.W."/>
            <person name="De Luna E."/>
            <person name="Martienssen R.A."/>
            <person name="Minamino N."/>
            <person name="Mizutani M."/>
            <person name="Mizutani M."/>
            <person name="Mochizuki N."/>
            <person name="Monte I."/>
            <person name="Mosher R."/>
            <person name="Nagasaki H."/>
            <person name="Nakagami H."/>
            <person name="Naramoto S."/>
            <person name="Nishitani K."/>
            <person name="Ohtani M."/>
            <person name="Okamoto T."/>
            <person name="Okumura M."/>
            <person name="Phillips J."/>
            <person name="Pollak B."/>
            <person name="Reinders A."/>
            <person name="Rovekamp M."/>
            <person name="Sano R."/>
            <person name="Sawa S."/>
            <person name="Schmid M.W."/>
            <person name="Shirakawa M."/>
            <person name="Solano R."/>
            <person name="Spunde A."/>
            <person name="Suetsugu N."/>
            <person name="Sugano S."/>
            <person name="Sugiyama A."/>
            <person name="Sun R."/>
            <person name="Suzuki Y."/>
            <person name="Takenaka M."/>
            <person name="Takezawa D."/>
            <person name="Tomogane H."/>
            <person name="Tsuzuki M."/>
            <person name="Ueda T."/>
            <person name="Umeda M."/>
            <person name="Ward J.M."/>
            <person name="Watanabe Y."/>
            <person name="Yazaki K."/>
            <person name="Yokoyama R."/>
            <person name="Yoshitake Y."/>
            <person name="Yotsui I."/>
            <person name="Zachgo S."/>
            <person name="Schmutz J."/>
        </authorList>
    </citation>
    <scope>NUCLEOTIDE SEQUENCE [LARGE SCALE GENOMIC DNA]</scope>
    <source>
        <strain evidence="2">Tak-1</strain>
    </source>
</reference>
<evidence type="ECO:0000313" key="1">
    <source>
        <dbReference type="EMBL" id="PTQ40589.1"/>
    </source>
</evidence>
<dbReference type="Gramene" id="Mp3g17140.1">
    <property type="protein sequence ID" value="Mp3g17140.1.cds1"/>
    <property type="gene ID" value="Mp3g17140"/>
</dbReference>
<name>A0A2R6X3B2_MARPO</name>
<evidence type="ECO:0000313" key="2">
    <source>
        <dbReference type="Proteomes" id="UP000244005"/>
    </source>
</evidence>
<accession>A0A2R6X3B2</accession>
<sequence length="136" mass="14797">MRSAAASALKGASYFGRACRCEGGIPPADFRIRKPVMERRTKRRGCLLSPVYCRSICGRQDALLAVMAPNKRASALPARLRCLDIESVFWSASFRQLSPGPPSARAPTVAGRLHSAMKEVHFRLSPLSGSVPTKNN</sequence>
<proteinExistence type="predicted"/>
<dbReference type="EMBL" id="KZ772711">
    <property type="protein sequence ID" value="PTQ40589.1"/>
    <property type="molecule type" value="Genomic_DNA"/>
</dbReference>
<organism evidence="1 2">
    <name type="scientific">Marchantia polymorpha</name>
    <name type="common">Common liverwort</name>
    <name type="synonym">Marchantia aquatica</name>
    <dbReference type="NCBI Taxonomy" id="3197"/>
    <lineage>
        <taxon>Eukaryota</taxon>
        <taxon>Viridiplantae</taxon>
        <taxon>Streptophyta</taxon>
        <taxon>Embryophyta</taxon>
        <taxon>Marchantiophyta</taxon>
        <taxon>Marchantiopsida</taxon>
        <taxon>Marchantiidae</taxon>
        <taxon>Marchantiales</taxon>
        <taxon>Marchantiaceae</taxon>
        <taxon>Marchantia</taxon>
    </lineage>
</organism>
<keyword evidence="2" id="KW-1185">Reference proteome</keyword>
<dbReference type="Proteomes" id="UP000244005">
    <property type="component" value="Unassembled WGS sequence"/>
</dbReference>